<dbReference type="Pfam" id="PF17761">
    <property type="entry name" value="DUF1016_N"/>
    <property type="match status" value="2"/>
</dbReference>
<feature type="domain" description="YhcG N-terminal" evidence="2">
    <location>
        <begin position="126"/>
        <end position="177"/>
    </location>
</feature>
<dbReference type="InterPro" id="IPR041527">
    <property type="entry name" value="YhcG_N"/>
</dbReference>
<evidence type="ECO:0000259" key="1">
    <source>
        <dbReference type="Pfam" id="PF06250"/>
    </source>
</evidence>
<protein>
    <submittedName>
        <fullName evidence="3">Cytoplasmic protein</fullName>
    </submittedName>
</protein>
<evidence type="ECO:0000259" key="2">
    <source>
        <dbReference type="Pfam" id="PF17761"/>
    </source>
</evidence>
<gene>
    <name evidence="3" type="ORF">BWK72_20595</name>
</gene>
<sequence length="371" mass="42717">MDFDDVVRRIIDINAQLRVQASRAVNLSLTLRNWMIGYYIDAFELRGSNRADYGDQLFARLSNELTTARLSNCDKRQLYRYLRLFRTYPQIVGTLSPQLTGLLLSDATVGLDPAKVMTPSPQLGASQLVSQLSYSHLELLVDIDVELKRQFFEIECLRGNWSVRELKRQIHSLYFERSGLSTHKNRLSNLVQDQAEKAVATLNVRDPYVFEFLGIKPAEVMHESQVEAAILANLQEFLLELGHGFCFEARQKRILIGSEHYFIDLVFYHRILKCHVLVELKLAEFSHDNIGQLNTYVSWYKEKIMLEGDNPPVGILLCTHKNHALAKFALAGMDNQLFVSKYQLELPKREDIERFLADKLREVEVPDGNPQ</sequence>
<dbReference type="InterPro" id="IPR011856">
    <property type="entry name" value="tRNA_endonuc-like_dom_sf"/>
</dbReference>
<dbReference type="GO" id="GO:0003676">
    <property type="term" value="F:nucleic acid binding"/>
    <property type="evidence" value="ECO:0007669"/>
    <property type="project" value="InterPro"/>
</dbReference>
<dbReference type="Pfam" id="PF06250">
    <property type="entry name" value="YhcG_C"/>
    <property type="match status" value="1"/>
</dbReference>
<comment type="caution">
    <text evidence="3">The sequence shown here is derived from an EMBL/GenBank/DDBJ whole genome shotgun (WGS) entry which is preliminary data.</text>
</comment>
<dbReference type="PANTHER" id="PTHR30547:SF5">
    <property type="entry name" value="NUCLEASE YHCG-RELATED"/>
    <property type="match status" value="1"/>
</dbReference>
<dbReference type="InterPro" id="IPR009362">
    <property type="entry name" value="YhcG_C"/>
</dbReference>
<reference evidence="3 4" key="1">
    <citation type="submission" date="2017-01" db="EMBL/GenBank/DDBJ databases">
        <title>Novel large sulfur bacteria in the metagenomes of groundwater-fed chemosynthetic microbial mats in the Lake Huron basin.</title>
        <authorList>
            <person name="Sharrar A.M."/>
            <person name="Flood B.E."/>
            <person name="Bailey J.V."/>
            <person name="Jones D.S."/>
            <person name="Biddanda B."/>
            <person name="Ruberg S.A."/>
            <person name="Marcus D.N."/>
            <person name="Dick G.J."/>
        </authorList>
    </citation>
    <scope>NUCLEOTIDE SEQUENCE [LARGE SCALE GENOMIC DNA]</scope>
    <source>
        <strain evidence="3">A7</strain>
    </source>
</reference>
<dbReference type="Gene3D" id="3.40.1350.10">
    <property type="match status" value="1"/>
</dbReference>
<feature type="domain" description="YhcG PDDEXK nuclease" evidence="1">
    <location>
        <begin position="203"/>
        <end position="350"/>
    </location>
</feature>
<proteinExistence type="predicted"/>
<accession>A0A1W9KNT9</accession>
<dbReference type="PANTHER" id="PTHR30547">
    <property type="entry name" value="UNCHARACTERIZED PROTEIN YHCG-RELATED"/>
    <property type="match status" value="1"/>
</dbReference>
<organism evidence="3 4">
    <name type="scientific">Rhodoferax ferrireducens</name>
    <dbReference type="NCBI Taxonomy" id="192843"/>
    <lineage>
        <taxon>Bacteria</taxon>
        <taxon>Pseudomonadati</taxon>
        <taxon>Pseudomonadota</taxon>
        <taxon>Betaproteobacteria</taxon>
        <taxon>Burkholderiales</taxon>
        <taxon>Comamonadaceae</taxon>
        <taxon>Rhodoferax</taxon>
    </lineage>
</organism>
<dbReference type="EMBL" id="MTEI01000037">
    <property type="protein sequence ID" value="OQW85771.1"/>
    <property type="molecule type" value="Genomic_DNA"/>
</dbReference>
<dbReference type="AlphaFoldDB" id="A0A1W9KNT9"/>
<name>A0A1W9KNT9_9BURK</name>
<feature type="domain" description="YhcG N-terminal" evidence="2">
    <location>
        <begin position="15"/>
        <end position="99"/>
    </location>
</feature>
<dbReference type="InterPro" id="IPR053148">
    <property type="entry name" value="PD-DEXK-like_domain"/>
</dbReference>
<evidence type="ECO:0000313" key="4">
    <source>
        <dbReference type="Proteomes" id="UP000192505"/>
    </source>
</evidence>
<dbReference type="Proteomes" id="UP000192505">
    <property type="component" value="Unassembled WGS sequence"/>
</dbReference>
<evidence type="ECO:0000313" key="3">
    <source>
        <dbReference type="EMBL" id="OQW85771.1"/>
    </source>
</evidence>